<protein>
    <submittedName>
        <fullName evidence="2">HEAT repeat domain-containing protein</fullName>
    </submittedName>
</protein>
<dbReference type="EMBL" id="JAGFBV010000007">
    <property type="protein sequence ID" value="MBP4137694.1"/>
    <property type="molecule type" value="Genomic_DNA"/>
</dbReference>
<sequence length="353" mass="41484">MDQFIFFLKYYVIPFLLCSTISFIFLLIIKRIHYQYHNAYQLAINKRIYPFLIEIVLNSPNKEALKEMLSGFRTEIWFHRSWCKDMIINDLIHLKKNLKGRPLKNITLIYKSLKLNKYSNKLIKDFRMHKKCEGFYHFQSLGYKSGMPLISQYLNHPNKIIRSNANIAYLAISKGDWDAVNTLPPKISILNTIKVMDVLYHQKLPMPEEVNIWITSENKTILKLAIMTMVFYNYRNKSTAIISLLDNDDIMIKTDVIIAIRELFLNEAENKLIHHLEFETTNIKLEILNSLAIIGSEKTTDYLQNKMITEPDTDLKLAMVYCLNKLNPKLLNQLGLRDSDTEKMIRHTRKIAS</sequence>
<dbReference type="Proteomes" id="UP000675047">
    <property type="component" value="Unassembled WGS sequence"/>
</dbReference>
<gene>
    <name evidence="2" type="ORF">J3495_06300</name>
</gene>
<dbReference type="RefSeq" id="WP_210665727.1">
    <property type="nucleotide sequence ID" value="NZ_JAGFBV010000007.1"/>
</dbReference>
<feature type="transmembrane region" description="Helical" evidence="1">
    <location>
        <begin position="6"/>
        <end position="29"/>
    </location>
</feature>
<reference evidence="2 3" key="1">
    <citation type="submission" date="2021-03" db="EMBL/GenBank/DDBJ databases">
        <title>Flavobacterium Flabelliformis Sp. Nov. And Flavobacterium Geliluteum Sp. Nov., Two Novel Multidrug Resistant Psychrophilic Species Isolated From Antarctica.</title>
        <authorList>
            <person name="Kralova S."/>
            <person name="Busse H.J."/>
            <person name="Bezdicek M."/>
            <person name="Nykrynova M."/>
            <person name="Kroupova E."/>
            <person name="Krsek D."/>
            <person name="Sedlacek I."/>
        </authorList>
    </citation>
    <scope>NUCLEOTIDE SEQUENCE [LARGE SCALE GENOMIC DNA]</scope>
    <source>
        <strain evidence="2 3">P7388</strain>
    </source>
</reference>
<dbReference type="SUPFAM" id="SSF48371">
    <property type="entry name" value="ARM repeat"/>
    <property type="match status" value="1"/>
</dbReference>
<evidence type="ECO:0000256" key="1">
    <source>
        <dbReference type="SAM" id="Phobius"/>
    </source>
</evidence>
<name>A0A941AVG5_9FLAO</name>
<keyword evidence="1" id="KW-0472">Membrane</keyword>
<proteinExistence type="predicted"/>
<keyword evidence="3" id="KW-1185">Reference proteome</keyword>
<organism evidence="2 3">
    <name type="scientific">Flavobacterium geliluteum</name>
    <dbReference type="NCBI Taxonomy" id="2816120"/>
    <lineage>
        <taxon>Bacteria</taxon>
        <taxon>Pseudomonadati</taxon>
        <taxon>Bacteroidota</taxon>
        <taxon>Flavobacteriia</taxon>
        <taxon>Flavobacteriales</taxon>
        <taxon>Flavobacteriaceae</taxon>
        <taxon>Flavobacterium</taxon>
    </lineage>
</organism>
<keyword evidence="1" id="KW-0812">Transmembrane</keyword>
<keyword evidence="1" id="KW-1133">Transmembrane helix</keyword>
<accession>A0A941AVG5</accession>
<evidence type="ECO:0000313" key="2">
    <source>
        <dbReference type="EMBL" id="MBP4137694.1"/>
    </source>
</evidence>
<dbReference type="InterPro" id="IPR016024">
    <property type="entry name" value="ARM-type_fold"/>
</dbReference>
<dbReference type="AlphaFoldDB" id="A0A941AVG5"/>
<evidence type="ECO:0000313" key="3">
    <source>
        <dbReference type="Proteomes" id="UP000675047"/>
    </source>
</evidence>
<comment type="caution">
    <text evidence="2">The sequence shown here is derived from an EMBL/GenBank/DDBJ whole genome shotgun (WGS) entry which is preliminary data.</text>
</comment>